<dbReference type="Proteomes" id="UP000012174">
    <property type="component" value="Unassembled WGS sequence"/>
</dbReference>
<dbReference type="GO" id="GO:0044550">
    <property type="term" value="P:secondary metabolite biosynthetic process"/>
    <property type="evidence" value="ECO:0007669"/>
    <property type="project" value="TreeGrafter"/>
</dbReference>
<dbReference type="KEGG" id="ela:UCREL1_11299"/>
<dbReference type="eggNOG" id="KOG1178">
    <property type="taxonomic scope" value="Eukaryota"/>
</dbReference>
<dbReference type="GO" id="GO:0043041">
    <property type="term" value="P:amino acid activation for nonribosomal peptide biosynthetic process"/>
    <property type="evidence" value="ECO:0007669"/>
    <property type="project" value="TreeGrafter"/>
</dbReference>
<dbReference type="OrthoDB" id="416786at2759"/>
<dbReference type="PANTHER" id="PTHR45527">
    <property type="entry name" value="NONRIBOSOMAL PEPTIDE SYNTHETASE"/>
    <property type="match status" value="1"/>
</dbReference>
<dbReference type="InterPro" id="IPR042099">
    <property type="entry name" value="ANL_N_sf"/>
</dbReference>
<dbReference type="AlphaFoldDB" id="M7SC90"/>
<feature type="domain" description="AMP-dependent synthetase/ligase" evidence="3">
    <location>
        <begin position="458"/>
        <end position="789"/>
    </location>
</feature>
<dbReference type="Gene3D" id="3.30.300.30">
    <property type="match status" value="1"/>
</dbReference>
<dbReference type="Gene3D" id="3.40.50.12780">
    <property type="entry name" value="N-terminal domain of ligase-like"/>
    <property type="match status" value="1"/>
</dbReference>
<gene>
    <name evidence="5" type="ORF">UCREL1_11299</name>
</gene>
<keyword evidence="1" id="KW-0596">Phosphopantetheine</keyword>
<dbReference type="GO" id="GO:0005737">
    <property type="term" value="C:cytoplasm"/>
    <property type="evidence" value="ECO:0007669"/>
    <property type="project" value="TreeGrafter"/>
</dbReference>
<dbReference type="InterPro" id="IPR045851">
    <property type="entry name" value="AMP-bd_C_sf"/>
</dbReference>
<reference evidence="6" key="1">
    <citation type="journal article" date="2013" name="Genome Announc.">
        <title>Draft genome sequence of the grapevine dieback fungus Eutypa lata UCR-EL1.</title>
        <authorList>
            <person name="Blanco-Ulate B."/>
            <person name="Rolshausen P.E."/>
            <person name="Cantu D."/>
        </authorList>
    </citation>
    <scope>NUCLEOTIDE SEQUENCE [LARGE SCALE GENOMIC DNA]</scope>
    <source>
        <strain evidence="6">UCR-EL1</strain>
    </source>
</reference>
<dbReference type="InterPro" id="IPR000873">
    <property type="entry name" value="AMP-dep_synth/lig_dom"/>
</dbReference>
<feature type="domain" description="Condensation" evidence="4">
    <location>
        <begin position="33"/>
        <end position="437"/>
    </location>
</feature>
<dbReference type="InterPro" id="IPR023213">
    <property type="entry name" value="CAT-like_dom_sf"/>
</dbReference>
<proteinExistence type="predicted"/>
<dbReference type="Gene3D" id="3.30.559.10">
    <property type="entry name" value="Chloramphenicol acetyltransferase-like domain"/>
    <property type="match status" value="1"/>
</dbReference>
<dbReference type="CDD" id="cd19545">
    <property type="entry name" value="FUM14_C_NRPS-like"/>
    <property type="match status" value="1"/>
</dbReference>
<dbReference type="GO" id="GO:0031177">
    <property type="term" value="F:phosphopantetheine binding"/>
    <property type="evidence" value="ECO:0007669"/>
    <property type="project" value="TreeGrafter"/>
</dbReference>
<evidence type="ECO:0000313" key="6">
    <source>
        <dbReference type="Proteomes" id="UP000012174"/>
    </source>
</evidence>
<evidence type="ECO:0000256" key="2">
    <source>
        <dbReference type="ARBA" id="ARBA00022553"/>
    </source>
</evidence>
<keyword evidence="2" id="KW-0597">Phosphoprotein</keyword>
<protein>
    <submittedName>
        <fullName evidence="5">Putative hc-toxin synthetase protein</fullName>
    </submittedName>
</protein>
<dbReference type="PANTHER" id="PTHR45527:SF12">
    <property type="entry name" value="NONRIBOSOMAL PEPTIDE SYNTHETASE IVOA"/>
    <property type="match status" value="1"/>
</dbReference>
<evidence type="ECO:0000259" key="4">
    <source>
        <dbReference type="Pfam" id="PF00668"/>
    </source>
</evidence>
<keyword evidence="6" id="KW-1185">Reference proteome</keyword>
<accession>M7SC90</accession>
<dbReference type="PROSITE" id="PS00455">
    <property type="entry name" value="AMP_BINDING"/>
    <property type="match status" value="1"/>
</dbReference>
<dbReference type="STRING" id="1287681.M7SC90"/>
<dbReference type="InterPro" id="IPR020845">
    <property type="entry name" value="AMP-binding_CS"/>
</dbReference>
<dbReference type="GO" id="GO:0003824">
    <property type="term" value="F:catalytic activity"/>
    <property type="evidence" value="ECO:0007669"/>
    <property type="project" value="InterPro"/>
</dbReference>
<evidence type="ECO:0000259" key="3">
    <source>
        <dbReference type="Pfam" id="PF00501"/>
    </source>
</evidence>
<dbReference type="HOGENOM" id="CLU_000022_2_12_1"/>
<dbReference type="Pfam" id="PF00668">
    <property type="entry name" value="Condensation"/>
    <property type="match status" value="1"/>
</dbReference>
<dbReference type="Pfam" id="PF00501">
    <property type="entry name" value="AMP-binding"/>
    <property type="match status" value="1"/>
</dbReference>
<dbReference type="InterPro" id="IPR001242">
    <property type="entry name" value="Condensation_dom"/>
</dbReference>
<evidence type="ECO:0000313" key="5">
    <source>
        <dbReference type="EMBL" id="EMR61772.1"/>
    </source>
</evidence>
<dbReference type="SUPFAM" id="SSF52777">
    <property type="entry name" value="CoA-dependent acyltransferases"/>
    <property type="match status" value="2"/>
</dbReference>
<name>M7SC90_EUTLA</name>
<evidence type="ECO:0000256" key="1">
    <source>
        <dbReference type="ARBA" id="ARBA00022450"/>
    </source>
</evidence>
<dbReference type="OMA" id="WALHPAI"/>
<dbReference type="Gene3D" id="3.30.559.30">
    <property type="entry name" value="Nonribosomal peptide synthetase, condensation domain"/>
    <property type="match status" value="1"/>
</dbReference>
<organism evidence="5 6">
    <name type="scientific">Eutypa lata (strain UCR-EL1)</name>
    <name type="common">Grapevine dieback disease fungus</name>
    <name type="synonym">Eutypa armeniacae</name>
    <dbReference type="NCBI Taxonomy" id="1287681"/>
    <lineage>
        <taxon>Eukaryota</taxon>
        <taxon>Fungi</taxon>
        <taxon>Dikarya</taxon>
        <taxon>Ascomycota</taxon>
        <taxon>Pezizomycotina</taxon>
        <taxon>Sordariomycetes</taxon>
        <taxon>Xylariomycetidae</taxon>
        <taxon>Xylariales</taxon>
        <taxon>Diatrypaceae</taxon>
        <taxon>Eutypa</taxon>
    </lineage>
</organism>
<dbReference type="EMBL" id="KB707550">
    <property type="protein sequence ID" value="EMR61772.1"/>
    <property type="molecule type" value="Genomic_DNA"/>
</dbReference>
<sequence length="874" mass="95528">MVPEIVTSRSGLDQETLVEVAEACGLTLDQIDDVYSCTPLQSLAMADSAIHSGASIFRFVLSLGLSVDLDRWCLALREVVSLNPVLRTRLVDCRLGLLQVVTNEEHCTQYRPGNIEEYIRDDKEQPLDLGASLFRSALIDRKWVLTMHHAVMDHSSLALLFKDVLRIYNGGTPERHAAFKDFVRYCLTIDEKAATPFWAARFKGNPAIFPKVETGYTPNATEKVTQKILSHRIGAGVSLAHIPSYIETAWALTSATYTGSESVAYGLVLSGRLPALAGLETTLGPTIATIPVQVNVQRSMTVEGMIKERSTSLRQLQAKPALQYGIARIRGVSDASRVAAGFQTLLNIRPSFYDPDESADLKYESMDEPNGSFALCLYFNIQTDGIQVEAMSDPAVLCRSQLRRTVRQFQFTFQSLMEADFHSKLGQLQLLNPSDRSEIFQWNNNIPETTERCIHELFRERARKQPDATAVEAADGSLTYRSLDETSDRLSLELQRRGTSTGDPVPFIFEKSLWTIVAVLGIMKAGGACVPIEKSDPHARKAAIISSVHAKIVVTSSTELTSSAGLAPDIFAVSAESISELTDVTLPVDEKTSSPGDVAYIIFTSGSTGSPKGVLLEHSSLASSLNSLAQRFDWQGGSRMLQFAAHVWDISVGEIFSALLFGGCLCIPSDTARQSNLAEFIEFNKINWAWLTPTVLRIMSPEDVPGLQSLLSIGEPVDAGAAKSWGRALRLFNGWGPCETSILSAVAELGPDSRFPETIGMPIGCGIWIVNAGKPNELCPIDGSICFIGRQDHQVKIRGQRFELRELENVITSCSDFADVKGGYPGGTVRSLLRKYPFTSPHPERPCDIQITFIHGPLRLAGCGANASDCIGEA</sequence>
<dbReference type="SUPFAM" id="SSF56801">
    <property type="entry name" value="Acetyl-CoA synthetase-like"/>
    <property type="match status" value="1"/>
</dbReference>